<evidence type="ECO:0000259" key="1">
    <source>
        <dbReference type="Pfam" id="PF01902"/>
    </source>
</evidence>
<dbReference type="PANTHER" id="PTHR12196">
    <property type="entry name" value="DOMAIN OF UNKNOWN FUNCTION 71 DUF71 -CONTAINING PROTEIN"/>
    <property type="match status" value="1"/>
</dbReference>
<dbReference type="CDD" id="cd01994">
    <property type="entry name" value="AANH_PF0828-like"/>
    <property type="match status" value="1"/>
</dbReference>
<dbReference type="InterPro" id="IPR002761">
    <property type="entry name" value="Diphthami_syn_dom"/>
</dbReference>
<name>A0A8T3UQG9_9ARCH</name>
<dbReference type="Gene3D" id="3.40.50.620">
    <property type="entry name" value="HUPs"/>
    <property type="match status" value="1"/>
</dbReference>
<comment type="caution">
    <text evidence="2">The sequence shown here is derived from an EMBL/GenBank/DDBJ whole genome shotgun (WGS) entry which is preliminary data.</text>
</comment>
<reference evidence="2 3" key="1">
    <citation type="submission" date="2020-09" db="EMBL/GenBank/DDBJ databases">
        <title>Genomic characterization of a novel Parvarchaeota family in acid mine drainage sediments.</title>
        <authorList>
            <person name="Luo Z.-H."/>
        </authorList>
    </citation>
    <scope>NUCLEOTIDE SEQUENCE [LARGE SCALE GENOMIC DNA]</scope>
    <source>
        <strain evidence="2">TL1-5_bins.178</strain>
    </source>
</reference>
<dbReference type="GO" id="GO:0017183">
    <property type="term" value="P:protein histidyl modification to diphthamide"/>
    <property type="evidence" value="ECO:0007669"/>
    <property type="project" value="TreeGrafter"/>
</dbReference>
<dbReference type="InterPro" id="IPR022427">
    <property type="entry name" value="MJ0570_ATP-bd"/>
</dbReference>
<dbReference type="NCBIfam" id="TIGR03679">
    <property type="entry name" value="arCOG00187"/>
    <property type="match status" value="1"/>
</dbReference>
<dbReference type="Pfam" id="PF01902">
    <property type="entry name" value="Diphthami_syn_2"/>
    <property type="match status" value="1"/>
</dbReference>
<sequence length="226" mass="25091">MEVGVLFTGGKDSTYSLHLASKENTVRCLINITSNSLDSYMFHTVASNLVKLQSEALDLPLVTASTEAVKEKELNDLESVIKVAKDRYNIQGIVTGAIESRYQSDRVSAIAGRLGLKVINPLWHTDVRKYMHNLVDEGFKVMIVSVSADGLTKDLLGRVIDDDLLNKLERLSEKYNFHLAFEGGEAETAVIDAPVFKKKIIIDDYSVESDGMKSFIIIDKAHLVNK</sequence>
<dbReference type="GO" id="GO:0017178">
    <property type="term" value="F:diphthine-ammonia ligase activity"/>
    <property type="evidence" value="ECO:0007669"/>
    <property type="project" value="UniProtKB-EC"/>
</dbReference>
<dbReference type="EC" id="6.3.1.14" evidence="2"/>
<dbReference type="AlphaFoldDB" id="A0A8T3UQG9"/>
<feature type="domain" description="Diphthamide synthase" evidence="1">
    <location>
        <begin position="1"/>
        <end position="222"/>
    </location>
</feature>
<keyword evidence="2" id="KW-0436">Ligase</keyword>
<accession>A0A8T3UQG9</accession>
<organism evidence="2 3">
    <name type="scientific">Candidatus Acidifodinimicrobium mancum</name>
    <dbReference type="NCBI Taxonomy" id="2898728"/>
    <lineage>
        <taxon>Archaea</taxon>
        <taxon>Candidatus Parvarchaeota</taxon>
        <taxon>Candidatus Acidifodinimicrobiaceae</taxon>
        <taxon>Candidatus Acidifodinimicrobium</taxon>
    </lineage>
</organism>
<protein>
    <submittedName>
        <fullName evidence="2">Diphthine--ammonia ligase</fullName>
        <ecNumber evidence="2">6.3.1.14</ecNumber>
    </submittedName>
</protein>
<dbReference type="InterPro" id="IPR030662">
    <property type="entry name" value="DPH6/MJ0570"/>
</dbReference>
<dbReference type="EMBL" id="JADFAQ010000024">
    <property type="protein sequence ID" value="MBE5728122.1"/>
    <property type="molecule type" value="Genomic_DNA"/>
</dbReference>
<dbReference type="NCBIfam" id="TIGR00290">
    <property type="entry name" value="MJ0570_dom"/>
    <property type="match status" value="1"/>
</dbReference>
<proteinExistence type="predicted"/>
<dbReference type="PIRSF" id="PIRSF039123">
    <property type="entry name" value="Diphthamide_synthase"/>
    <property type="match status" value="1"/>
</dbReference>
<dbReference type="SUPFAM" id="SSF52402">
    <property type="entry name" value="Adenine nucleotide alpha hydrolases-like"/>
    <property type="match status" value="1"/>
</dbReference>
<dbReference type="InterPro" id="IPR014729">
    <property type="entry name" value="Rossmann-like_a/b/a_fold"/>
</dbReference>
<evidence type="ECO:0000313" key="2">
    <source>
        <dbReference type="EMBL" id="MBE5728122.1"/>
    </source>
</evidence>
<dbReference type="PANTHER" id="PTHR12196:SF2">
    <property type="entry name" value="DIPHTHINE--AMMONIA LIGASE"/>
    <property type="match status" value="1"/>
</dbReference>
<evidence type="ECO:0000313" key="3">
    <source>
        <dbReference type="Proteomes" id="UP000763484"/>
    </source>
</evidence>
<dbReference type="Proteomes" id="UP000763484">
    <property type="component" value="Unassembled WGS sequence"/>
</dbReference>
<dbReference type="Gene3D" id="3.90.1490.10">
    <property type="entry name" value="putative n-type atp pyrophosphatase, domain 2"/>
    <property type="match status" value="1"/>
</dbReference>
<gene>
    <name evidence="2" type="ORF">IHE50_01755</name>
</gene>